<dbReference type="InterPro" id="IPR010359">
    <property type="entry name" value="IrrE_HExxH"/>
</dbReference>
<dbReference type="CDD" id="cd00093">
    <property type="entry name" value="HTH_XRE"/>
    <property type="match status" value="1"/>
</dbReference>
<reference evidence="3 4" key="1">
    <citation type="submission" date="2019-08" db="EMBL/GenBank/DDBJ databases">
        <title>Actinomadura sp. nov. CYP1-5 isolated from mountain soil.</title>
        <authorList>
            <person name="Songsumanus A."/>
            <person name="Kuncharoen N."/>
            <person name="Kudo T."/>
            <person name="Yuki M."/>
            <person name="Igarashi Y."/>
            <person name="Tanasupawat S."/>
        </authorList>
    </citation>
    <scope>NUCLEOTIDE SEQUENCE [LARGE SCALE GENOMIC DNA]</scope>
    <source>
        <strain evidence="3 4">CYP1-5</strain>
    </source>
</reference>
<dbReference type="Gene3D" id="1.10.260.40">
    <property type="entry name" value="lambda repressor-like DNA-binding domains"/>
    <property type="match status" value="1"/>
</dbReference>
<evidence type="ECO:0000313" key="3">
    <source>
        <dbReference type="EMBL" id="TYK50590.1"/>
    </source>
</evidence>
<dbReference type="PANTHER" id="PTHR43236">
    <property type="entry name" value="ANTITOXIN HIGA1"/>
    <property type="match status" value="1"/>
</dbReference>
<sequence length="402" mass="45516">MRDPKTKPPFMSDESDITRAFNPNRLRLARERSGLTKEAFAQLCGVTRRAVSDWEAGRVENPPVSRISRELAFPSSFFYGEDIEEVPKDAVSFRALTSMSQRQLRRVLANASIIRAFSEWIDDRYTTPVPDVPSIEELCPSSIDSEPAPVEAAESLRTMWALGVRPIRDMLTLLESKGIRVFGIASEDREVDAFSFWRDDRPYILLNPSKSSERLRFDLAHELGHLCMHRGVRTNRERKFELHANLFASAFLIPQAGVLPQVSGTVKLSDIFVLKRYWRVSAMAMVKRLHQVGRISDWQQRRWMIDLTERGFRKSEPDGISHEQSSLLKQIMSLAREDGWSTARLSRDLGIPAADLTSALMGLTVTSVYGDREPHFSPEVGPPQLQVIAGGLTESPSQEPMF</sequence>
<comment type="caution">
    <text evidence="3">The sequence shown here is derived from an EMBL/GenBank/DDBJ whole genome shotgun (WGS) entry which is preliminary data.</text>
</comment>
<proteinExistence type="inferred from homology"/>
<dbReference type="Pfam" id="PF06114">
    <property type="entry name" value="Peptidase_M78"/>
    <property type="match status" value="1"/>
</dbReference>
<evidence type="ECO:0000256" key="1">
    <source>
        <dbReference type="ARBA" id="ARBA00007227"/>
    </source>
</evidence>
<dbReference type="EMBL" id="VSRQ01000002">
    <property type="protein sequence ID" value="TYK50590.1"/>
    <property type="molecule type" value="Genomic_DNA"/>
</dbReference>
<dbReference type="Pfam" id="PF13560">
    <property type="entry name" value="HTH_31"/>
    <property type="match status" value="1"/>
</dbReference>
<comment type="similarity">
    <text evidence="1">Belongs to the short-chain fatty acyl-CoA assimilation regulator (ScfR) family.</text>
</comment>
<dbReference type="Proteomes" id="UP000323505">
    <property type="component" value="Unassembled WGS sequence"/>
</dbReference>
<dbReference type="InterPro" id="IPR052345">
    <property type="entry name" value="Rad_response_metalloprotease"/>
</dbReference>
<dbReference type="Gene3D" id="1.10.10.2910">
    <property type="match status" value="1"/>
</dbReference>
<protein>
    <submittedName>
        <fullName evidence="3">ImmA/IrrE family metallo-endopeptidase</fullName>
    </submittedName>
</protein>
<dbReference type="GO" id="GO:0003677">
    <property type="term" value="F:DNA binding"/>
    <property type="evidence" value="ECO:0007669"/>
    <property type="project" value="InterPro"/>
</dbReference>
<dbReference type="SUPFAM" id="SSF47413">
    <property type="entry name" value="lambda repressor-like DNA-binding domains"/>
    <property type="match status" value="1"/>
</dbReference>
<evidence type="ECO:0000259" key="2">
    <source>
        <dbReference type="PROSITE" id="PS50943"/>
    </source>
</evidence>
<keyword evidence="4" id="KW-1185">Reference proteome</keyword>
<dbReference type="SMART" id="SM00530">
    <property type="entry name" value="HTH_XRE"/>
    <property type="match status" value="1"/>
</dbReference>
<name>A0A5D3FS76_9ACTN</name>
<dbReference type="InterPro" id="IPR010982">
    <property type="entry name" value="Lambda_DNA-bd_dom_sf"/>
</dbReference>
<dbReference type="AlphaFoldDB" id="A0A5D3FS76"/>
<organism evidence="3 4">
    <name type="scientific">Actinomadura decatromicini</name>
    <dbReference type="NCBI Taxonomy" id="2604572"/>
    <lineage>
        <taxon>Bacteria</taxon>
        <taxon>Bacillati</taxon>
        <taxon>Actinomycetota</taxon>
        <taxon>Actinomycetes</taxon>
        <taxon>Streptosporangiales</taxon>
        <taxon>Thermomonosporaceae</taxon>
        <taxon>Actinomadura</taxon>
    </lineage>
</organism>
<gene>
    <name evidence="3" type="ORF">FXF68_08755</name>
</gene>
<feature type="domain" description="HTH cro/C1-type" evidence="2">
    <location>
        <begin position="26"/>
        <end position="78"/>
    </location>
</feature>
<dbReference type="PROSITE" id="PS50943">
    <property type="entry name" value="HTH_CROC1"/>
    <property type="match status" value="1"/>
</dbReference>
<accession>A0A5D3FS76</accession>
<dbReference type="PANTHER" id="PTHR43236:SF1">
    <property type="entry name" value="BLL7220 PROTEIN"/>
    <property type="match status" value="1"/>
</dbReference>
<evidence type="ECO:0000313" key="4">
    <source>
        <dbReference type="Proteomes" id="UP000323505"/>
    </source>
</evidence>
<dbReference type="InterPro" id="IPR001387">
    <property type="entry name" value="Cro/C1-type_HTH"/>
</dbReference>